<feature type="signal peptide" evidence="1">
    <location>
        <begin position="1"/>
        <end position="19"/>
    </location>
</feature>
<evidence type="ECO:0008006" key="4">
    <source>
        <dbReference type="Google" id="ProtNLM"/>
    </source>
</evidence>
<organism evidence="2 3">
    <name type="scientific">Herminiimonas arsenicoxydans</name>
    <dbReference type="NCBI Taxonomy" id="204773"/>
    <lineage>
        <taxon>Bacteria</taxon>
        <taxon>Pseudomonadati</taxon>
        <taxon>Pseudomonadota</taxon>
        <taxon>Betaproteobacteria</taxon>
        <taxon>Burkholderiales</taxon>
        <taxon>Oxalobacteraceae</taxon>
        <taxon>Herminiimonas</taxon>
    </lineage>
</organism>
<feature type="chain" id="PRO_5002668100" description="Secreted protein" evidence="1">
    <location>
        <begin position="20"/>
        <end position="203"/>
    </location>
</feature>
<name>A4G9G3_HERAR</name>
<dbReference type="EMBL" id="CU207211">
    <property type="protein sequence ID" value="CAL63150.1"/>
    <property type="molecule type" value="Genomic_DNA"/>
</dbReference>
<dbReference type="Proteomes" id="UP000006697">
    <property type="component" value="Chromosome"/>
</dbReference>
<evidence type="ECO:0000256" key="1">
    <source>
        <dbReference type="SAM" id="SignalP"/>
    </source>
</evidence>
<dbReference type="AlphaFoldDB" id="A4G9G3"/>
<keyword evidence="3" id="KW-1185">Reference proteome</keyword>
<sequence length="203" mass="21907">MVNKVAILLFSLLSSASYGQTVTTADRAGIQVVIGRDESGFSSCGIRTMPMMSSVDGVEVYDFSIVIYRERFMPLIKAGRFKLTNKDAQNNIAPKVVTPAPIKFWVANATEGTPLMATNLIPAETSGFVLGFGDLAASWAAILSIANGDLTHVVIRGKSDEYDHVIAFKAKLQPQDFASLSACLDSLLSELRRDAAATKDEQQ</sequence>
<evidence type="ECO:0000313" key="2">
    <source>
        <dbReference type="EMBL" id="CAL63150.1"/>
    </source>
</evidence>
<proteinExistence type="predicted"/>
<gene>
    <name evidence="2" type="ordered locus">HEAR3041</name>
</gene>
<accession>A4G9G3</accession>
<protein>
    <recommendedName>
        <fullName evidence="4">Secreted protein</fullName>
    </recommendedName>
</protein>
<dbReference type="OrthoDB" id="8779242at2"/>
<dbReference type="HOGENOM" id="CLU_1347381_0_0_4"/>
<dbReference type="KEGG" id="har:HEAR3041"/>
<keyword evidence="1" id="KW-0732">Signal</keyword>
<dbReference type="STRING" id="204773.HEAR3041"/>
<evidence type="ECO:0000313" key="3">
    <source>
        <dbReference type="Proteomes" id="UP000006697"/>
    </source>
</evidence>
<reference evidence="2 3" key="1">
    <citation type="journal article" date="2007" name="PLoS Genet.">
        <title>A tale of two oxidation states: bacterial colonization of arsenic-rich environments.</title>
        <authorList>
            <person name="Muller D."/>
            <person name="Medigue C."/>
            <person name="Koechler S."/>
            <person name="Barbe V."/>
            <person name="Barakat M."/>
            <person name="Talla E."/>
            <person name="Bonnefoy V."/>
            <person name="Krin E."/>
            <person name="Arsene-Ploetze F."/>
            <person name="Carapito C."/>
            <person name="Chandler M."/>
            <person name="Cournoyer B."/>
            <person name="Cruveiller S."/>
            <person name="Dossat C."/>
            <person name="Duval S."/>
            <person name="Heymann M."/>
            <person name="Leize E."/>
            <person name="Lieutaud A."/>
            <person name="Lievremont D."/>
            <person name="Makita Y."/>
            <person name="Mangenot S."/>
            <person name="Nitschke W."/>
            <person name="Ortet P."/>
            <person name="Perdrial N."/>
            <person name="Schoepp B."/>
            <person name="Siguier N."/>
            <person name="Simeonova D.D."/>
            <person name="Rouy Z."/>
            <person name="Segurens B."/>
            <person name="Turlin E."/>
            <person name="Vallenet D."/>
            <person name="Van Dorsselaer A."/>
            <person name="Weiss S."/>
            <person name="Weissenbach J."/>
            <person name="Lett M.C."/>
            <person name="Danchin A."/>
            <person name="Bertin P.N."/>
        </authorList>
    </citation>
    <scope>NUCLEOTIDE SEQUENCE [LARGE SCALE GENOMIC DNA]</scope>
    <source>
        <strain evidence="3">ULPAs1</strain>
    </source>
</reference>